<name>A0AAV3YK18_9GAST</name>
<feature type="transmembrane region" description="Helical" evidence="8">
    <location>
        <begin position="50"/>
        <end position="71"/>
    </location>
</feature>
<keyword evidence="5 8" id="KW-0472">Membrane</keyword>
<evidence type="ECO:0000259" key="9">
    <source>
        <dbReference type="PROSITE" id="PS50262"/>
    </source>
</evidence>
<dbReference type="PROSITE" id="PS50262">
    <property type="entry name" value="G_PROTEIN_RECEP_F1_2"/>
    <property type="match status" value="1"/>
</dbReference>
<evidence type="ECO:0000256" key="7">
    <source>
        <dbReference type="ARBA" id="ARBA00023224"/>
    </source>
</evidence>
<dbReference type="InterPro" id="IPR017452">
    <property type="entry name" value="GPCR_Rhodpsn_7TM"/>
</dbReference>
<evidence type="ECO:0000256" key="6">
    <source>
        <dbReference type="ARBA" id="ARBA00023170"/>
    </source>
</evidence>
<dbReference type="PANTHER" id="PTHR24243">
    <property type="entry name" value="G-PROTEIN COUPLED RECEPTOR"/>
    <property type="match status" value="1"/>
</dbReference>
<evidence type="ECO:0000256" key="5">
    <source>
        <dbReference type="ARBA" id="ARBA00023136"/>
    </source>
</evidence>
<organism evidence="10 11">
    <name type="scientific">Plakobranchus ocellatus</name>
    <dbReference type="NCBI Taxonomy" id="259542"/>
    <lineage>
        <taxon>Eukaryota</taxon>
        <taxon>Metazoa</taxon>
        <taxon>Spiralia</taxon>
        <taxon>Lophotrochozoa</taxon>
        <taxon>Mollusca</taxon>
        <taxon>Gastropoda</taxon>
        <taxon>Heterobranchia</taxon>
        <taxon>Euthyneura</taxon>
        <taxon>Panpulmonata</taxon>
        <taxon>Sacoglossa</taxon>
        <taxon>Placobranchoidea</taxon>
        <taxon>Plakobranchidae</taxon>
        <taxon>Plakobranchus</taxon>
    </lineage>
</organism>
<keyword evidence="3 8" id="KW-1133">Transmembrane helix</keyword>
<keyword evidence="7" id="KW-0807">Transducer</keyword>
<feature type="transmembrane region" description="Helical" evidence="8">
    <location>
        <begin position="126"/>
        <end position="153"/>
    </location>
</feature>
<dbReference type="InterPro" id="IPR000276">
    <property type="entry name" value="GPCR_Rhodpsn"/>
</dbReference>
<sequence>MGLHETTNINFFSLAISDLVSALSLVLIMITNNTDLKLPSGASIDEITHVASFIIYANSAIAGFITTILSMERCLCIVAPLKVKKVVTGKRVVVVTSIFVAYEMVFVGLLIGRTGPPYVAISLLRALYLLCSYSIISLICFVIISVSTVFLIIRLKQSLSWRKKTSTASGGQATSNKEAKATRCVIFICMLFILSFFPNLFVIIFASVYPTFNLWDPYFTRLAYILCYVSFMSQAISVSTNVIVYYTSSSRYRQIFRSLFPCFKEEK</sequence>
<evidence type="ECO:0000256" key="2">
    <source>
        <dbReference type="ARBA" id="ARBA00022692"/>
    </source>
</evidence>
<dbReference type="GO" id="GO:0004930">
    <property type="term" value="F:G protein-coupled receptor activity"/>
    <property type="evidence" value="ECO:0007669"/>
    <property type="project" value="UniProtKB-KW"/>
</dbReference>
<proteinExistence type="predicted"/>
<evidence type="ECO:0000256" key="1">
    <source>
        <dbReference type="ARBA" id="ARBA00004141"/>
    </source>
</evidence>
<dbReference type="AlphaFoldDB" id="A0AAV3YK18"/>
<feature type="transmembrane region" description="Helical" evidence="8">
    <location>
        <begin position="185"/>
        <end position="210"/>
    </location>
</feature>
<dbReference type="GO" id="GO:0016020">
    <property type="term" value="C:membrane"/>
    <property type="evidence" value="ECO:0007669"/>
    <property type="project" value="UniProtKB-SubCell"/>
</dbReference>
<evidence type="ECO:0000256" key="8">
    <source>
        <dbReference type="SAM" id="Phobius"/>
    </source>
</evidence>
<comment type="caution">
    <text evidence="10">The sequence shown here is derived from an EMBL/GenBank/DDBJ whole genome shotgun (WGS) entry which is preliminary data.</text>
</comment>
<feature type="domain" description="G-protein coupled receptors family 1 profile" evidence="9">
    <location>
        <begin position="1"/>
        <end position="245"/>
    </location>
</feature>
<keyword evidence="11" id="KW-1185">Reference proteome</keyword>
<keyword evidence="6 10" id="KW-0675">Receptor</keyword>
<dbReference type="EMBL" id="BLXT01001025">
    <property type="protein sequence ID" value="GFN82692.1"/>
    <property type="molecule type" value="Genomic_DNA"/>
</dbReference>
<dbReference type="Gene3D" id="1.20.1070.10">
    <property type="entry name" value="Rhodopsin 7-helix transmembrane proteins"/>
    <property type="match status" value="1"/>
</dbReference>
<gene>
    <name evidence="10" type="ORF">PoB_000919800</name>
</gene>
<accession>A0AAV3YK18</accession>
<dbReference type="CDD" id="cd00637">
    <property type="entry name" value="7tm_classA_rhodopsin-like"/>
    <property type="match status" value="1"/>
</dbReference>
<dbReference type="Pfam" id="PF00001">
    <property type="entry name" value="7tm_1"/>
    <property type="match status" value="1"/>
</dbReference>
<comment type="subcellular location">
    <subcellularLocation>
        <location evidence="1">Membrane</location>
        <topology evidence="1">Multi-pass membrane protein</topology>
    </subcellularLocation>
</comment>
<dbReference type="PANTHER" id="PTHR24243:SF208">
    <property type="entry name" value="PYROKININ-1 RECEPTOR"/>
    <property type="match status" value="1"/>
</dbReference>
<keyword evidence="4" id="KW-0297">G-protein coupled receptor</keyword>
<protein>
    <submittedName>
        <fullName evidence="10">Chemosensory receptor a</fullName>
    </submittedName>
</protein>
<dbReference type="Proteomes" id="UP000735302">
    <property type="component" value="Unassembled WGS sequence"/>
</dbReference>
<dbReference type="SUPFAM" id="SSF81321">
    <property type="entry name" value="Family A G protein-coupled receptor-like"/>
    <property type="match status" value="1"/>
</dbReference>
<evidence type="ECO:0000256" key="4">
    <source>
        <dbReference type="ARBA" id="ARBA00023040"/>
    </source>
</evidence>
<reference evidence="10 11" key="1">
    <citation type="journal article" date="2021" name="Elife">
        <title>Chloroplast acquisition without the gene transfer in kleptoplastic sea slugs, Plakobranchus ocellatus.</title>
        <authorList>
            <person name="Maeda T."/>
            <person name="Takahashi S."/>
            <person name="Yoshida T."/>
            <person name="Shimamura S."/>
            <person name="Takaki Y."/>
            <person name="Nagai Y."/>
            <person name="Toyoda A."/>
            <person name="Suzuki Y."/>
            <person name="Arimoto A."/>
            <person name="Ishii H."/>
            <person name="Satoh N."/>
            <person name="Nishiyama T."/>
            <person name="Hasebe M."/>
            <person name="Maruyama T."/>
            <person name="Minagawa J."/>
            <person name="Obokata J."/>
            <person name="Shigenobu S."/>
        </authorList>
    </citation>
    <scope>NUCLEOTIDE SEQUENCE [LARGE SCALE GENOMIC DNA]</scope>
</reference>
<evidence type="ECO:0000256" key="3">
    <source>
        <dbReference type="ARBA" id="ARBA00022989"/>
    </source>
</evidence>
<feature type="transmembrane region" description="Helical" evidence="8">
    <location>
        <begin position="222"/>
        <end position="247"/>
    </location>
</feature>
<evidence type="ECO:0000313" key="10">
    <source>
        <dbReference type="EMBL" id="GFN82692.1"/>
    </source>
</evidence>
<dbReference type="PRINTS" id="PR00237">
    <property type="entry name" value="GPCRRHODOPSN"/>
</dbReference>
<feature type="transmembrane region" description="Helical" evidence="8">
    <location>
        <begin position="12"/>
        <end position="30"/>
    </location>
</feature>
<evidence type="ECO:0000313" key="11">
    <source>
        <dbReference type="Proteomes" id="UP000735302"/>
    </source>
</evidence>
<feature type="transmembrane region" description="Helical" evidence="8">
    <location>
        <begin position="92"/>
        <end position="111"/>
    </location>
</feature>
<keyword evidence="2 8" id="KW-0812">Transmembrane</keyword>